<dbReference type="EMBL" id="UGCP01000002">
    <property type="protein sequence ID" value="STI82995.1"/>
    <property type="molecule type" value="Genomic_DNA"/>
</dbReference>
<name>A0A376U123_ECOLX</name>
<evidence type="ECO:0000313" key="2">
    <source>
        <dbReference type="Proteomes" id="UP000254079"/>
    </source>
</evidence>
<sequence>MYIVDLASGMCHTSRFGCLTAFVKSIVTRICIGLQDTSVVRQMLLWVDAFAVGRV</sequence>
<protein>
    <submittedName>
        <fullName evidence="1">Uncharacterized protein</fullName>
    </submittedName>
</protein>
<accession>A0A376U123</accession>
<evidence type="ECO:0000313" key="1">
    <source>
        <dbReference type="EMBL" id="STI82995.1"/>
    </source>
</evidence>
<gene>
    <name evidence="1" type="ORF">NCTC8622_02003</name>
</gene>
<dbReference type="Proteomes" id="UP000254079">
    <property type="component" value="Unassembled WGS sequence"/>
</dbReference>
<organism evidence="1 2">
    <name type="scientific">Escherichia coli</name>
    <dbReference type="NCBI Taxonomy" id="562"/>
    <lineage>
        <taxon>Bacteria</taxon>
        <taxon>Pseudomonadati</taxon>
        <taxon>Pseudomonadota</taxon>
        <taxon>Gammaproteobacteria</taxon>
        <taxon>Enterobacterales</taxon>
        <taxon>Enterobacteriaceae</taxon>
        <taxon>Escherichia</taxon>
    </lineage>
</organism>
<proteinExistence type="predicted"/>
<reference evidence="1 2" key="1">
    <citation type="submission" date="2018-06" db="EMBL/GenBank/DDBJ databases">
        <authorList>
            <consortium name="Pathogen Informatics"/>
            <person name="Doyle S."/>
        </authorList>
    </citation>
    <scope>NUCLEOTIDE SEQUENCE [LARGE SCALE GENOMIC DNA]</scope>
    <source>
        <strain evidence="1 2">NCTC8622</strain>
    </source>
</reference>
<dbReference type="AlphaFoldDB" id="A0A376U123"/>